<dbReference type="Proteomes" id="UP000256970">
    <property type="component" value="Unassembled WGS sequence"/>
</dbReference>
<dbReference type="EMBL" id="FNXT01001076">
    <property type="protein sequence ID" value="SZX71771.1"/>
    <property type="molecule type" value="Genomic_DNA"/>
</dbReference>
<dbReference type="SUPFAM" id="SSF48452">
    <property type="entry name" value="TPR-like"/>
    <property type="match status" value="1"/>
</dbReference>
<keyword evidence="2" id="KW-0472">Membrane</keyword>
<dbReference type="InterPro" id="IPR011990">
    <property type="entry name" value="TPR-like_helical_dom_sf"/>
</dbReference>
<accession>A0A383W2R7</accession>
<gene>
    <name evidence="3" type="ORF">BQ4739_LOCUS11887</name>
</gene>
<dbReference type="Gene3D" id="1.25.40.10">
    <property type="entry name" value="Tetratricopeptide repeat domain"/>
    <property type="match status" value="1"/>
</dbReference>
<organism evidence="3 4">
    <name type="scientific">Tetradesmus obliquus</name>
    <name type="common">Green alga</name>
    <name type="synonym">Acutodesmus obliquus</name>
    <dbReference type="NCBI Taxonomy" id="3088"/>
    <lineage>
        <taxon>Eukaryota</taxon>
        <taxon>Viridiplantae</taxon>
        <taxon>Chlorophyta</taxon>
        <taxon>core chlorophytes</taxon>
        <taxon>Chlorophyceae</taxon>
        <taxon>CS clade</taxon>
        <taxon>Sphaeropleales</taxon>
        <taxon>Scenedesmaceae</taxon>
        <taxon>Tetradesmus</taxon>
    </lineage>
</organism>
<evidence type="ECO:0000313" key="4">
    <source>
        <dbReference type="Proteomes" id="UP000256970"/>
    </source>
</evidence>
<dbReference type="GO" id="GO:0015995">
    <property type="term" value="P:chlorophyll biosynthetic process"/>
    <property type="evidence" value="ECO:0007669"/>
    <property type="project" value="InterPro"/>
</dbReference>
<keyword evidence="2" id="KW-1133">Transmembrane helix</keyword>
<keyword evidence="4" id="KW-1185">Reference proteome</keyword>
<dbReference type="PROSITE" id="PS50293">
    <property type="entry name" value="TPR_REGION"/>
    <property type="match status" value="1"/>
</dbReference>
<feature type="transmembrane region" description="Helical" evidence="2">
    <location>
        <begin position="107"/>
        <end position="126"/>
    </location>
</feature>
<dbReference type="PANTHER" id="PTHR47310:SF2">
    <property type="entry name" value="PROTEIN FLUORESCENT IN BLUE LIGHT, CHLOROPLASTIC"/>
    <property type="match status" value="1"/>
</dbReference>
<name>A0A383W2R7_TETOB</name>
<dbReference type="STRING" id="3088.A0A383W2R7"/>
<dbReference type="PANTHER" id="PTHR47310">
    <property type="entry name" value="PROTEIN FLUORESCENT IN BLUE LIGHT, CHLOROPLASTIC"/>
    <property type="match status" value="1"/>
</dbReference>
<feature type="compositionally biased region" description="Low complexity" evidence="1">
    <location>
        <begin position="164"/>
        <end position="182"/>
    </location>
</feature>
<evidence type="ECO:0000256" key="1">
    <source>
        <dbReference type="SAM" id="MobiDB-lite"/>
    </source>
</evidence>
<evidence type="ECO:0000313" key="3">
    <source>
        <dbReference type="EMBL" id="SZX71771.1"/>
    </source>
</evidence>
<feature type="region of interest" description="Disordered" evidence="1">
    <location>
        <begin position="152"/>
        <end position="187"/>
    </location>
</feature>
<feature type="transmembrane region" description="Helical" evidence="2">
    <location>
        <begin position="51"/>
        <end position="72"/>
    </location>
</feature>
<keyword evidence="2" id="KW-0812">Transmembrane</keyword>
<dbReference type="InterPro" id="IPR044243">
    <property type="entry name" value="FLU"/>
</dbReference>
<dbReference type="Pfam" id="PF13424">
    <property type="entry name" value="TPR_12"/>
    <property type="match status" value="1"/>
</dbReference>
<evidence type="ECO:0000256" key="2">
    <source>
        <dbReference type="SAM" id="Phobius"/>
    </source>
</evidence>
<reference evidence="3 4" key="1">
    <citation type="submission" date="2016-10" db="EMBL/GenBank/DDBJ databases">
        <authorList>
            <person name="Cai Z."/>
        </authorList>
    </citation>
    <scope>NUCLEOTIDE SEQUENCE [LARGE SCALE GENOMIC DNA]</scope>
</reference>
<protein>
    <submittedName>
        <fullName evidence="3">Uncharacterized protein</fullName>
    </submittedName>
</protein>
<sequence length="395" mass="41774">MALLQRVDRSLGVARAPVASGLNSSRRLCPIKASAKTSTVERNEYSIVQRALLGVTAGVAAAAVLLAGPPAAPAAEPFLSAVREEITQQREASQGSQLCATPFGVDVVGLTVFVALLGAAVGGYTARQRKAEAEKLNEQLRKINASLRQQTRAATAAGVTLPPSSSSSNGNGNGRSSSSSSSQPQTVTATITLPKPLISTASPAAAAAAAAAAKPAAAQTLMSMDEDEMSAEQLACRETLRAGKRLLKQKEGAGAVGTWFEFLGVEALMSMDEDEMSAEQLACRETLRTGKRLLKQKEGAAAQANFEKALVLAQSIGERVQERRAVRGLAASCKLQGRYQEAIGYYERVLLISQAMGEFTGDADAYGSIADCYTEMDRFDKAAEFYDKYIQHMED</sequence>
<proteinExistence type="predicted"/>
<dbReference type="AlphaFoldDB" id="A0A383W2R7"/>